<dbReference type="Proteomes" id="UP001155110">
    <property type="component" value="Unassembled WGS sequence"/>
</dbReference>
<evidence type="ECO:0000256" key="1">
    <source>
        <dbReference type="ARBA" id="ARBA00002578"/>
    </source>
</evidence>
<dbReference type="GO" id="GO:0044780">
    <property type="term" value="P:bacterial-type flagellum assembly"/>
    <property type="evidence" value="ECO:0007669"/>
    <property type="project" value="UniProtKB-UniRule"/>
</dbReference>
<feature type="transmembrane region" description="Helical" evidence="10">
    <location>
        <begin position="126"/>
        <end position="145"/>
    </location>
</feature>
<evidence type="ECO:0000313" key="11">
    <source>
        <dbReference type="EMBL" id="MCS3711412.1"/>
    </source>
</evidence>
<keyword evidence="13" id="KW-0969">Cilium</keyword>
<dbReference type="PANTHER" id="PTHR30065:SF1">
    <property type="entry name" value="SURFACE PRESENTATION OF ANTIGENS PROTEIN SPAR"/>
    <property type="match status" value="1"/>
</dbReference>
<protein>
    <recommendedName>
        <fullName evidence="3 9">Flagellar biosynthetic protein FliR</fullName>
    </recommendedName>
</protein>
<keyword evidence="7 10" id="KW-0472">Membrane</keyword>
<comment type="caution">
    <text evidence="13">The sequence shown here is derived from an EMBL/GenBank/DDBJ whole genome shotgun (WGS) entry which is preliminary data.</text>
</comment>
<evidence type="ECO:0000256" key="2">
    <source>
        <dbReference type="ARBA" id="ARBA00009772"/>
    </source>
</evidence>
<evidence type="ECO:0000256" key="8">
    <source>
        <dbReference type="ARBA" id="ARBA00023143"/>
    </source>
</evidence>
<evidence type="ECO:0000256" key="4">
    <source>
        <dbReference type="ARBA" id="ARBA00022475"/>
    </source>
</evidence>
<comment type="function">
    <text evidence="1 10">Role in flagellar biosynthesis.</text>
</comment>
<dbReference type="GO" id="GO:0006605">
    <property type="term" value="P:protein targeting"/>
    <property type="evidence" value="ECO:0007669"/>
    <property type="project" value="UniProtKB-UniRule"/>
</dbReference>
<keyword evidence="4 10" id="KW-1003">Cell membrane</keyword>
<dbReference type="PRINTS" id="PR00953">
    <property type="entry name" value="TYPE3IMRPROT"/>
</dbReference>
<keyword evidence="13" id="KW-0966">Cell projection</keyword>
<dbReference type="PANTHER" id="PTHR30065">
    <property type="entry name" value="FLAGELLAR BIOSYNTHETIC PROTEIN FLIR"/>
    <property type="match status" value="1"/>
</dbReference>
<feature type="transmembrane region" description="Helical" evidence="10">
    <location>
        <begin position="217"/>
        <end position="237"/>
    </location>
</feature>
<dbReference type="GeneID" id="83729606"/>
<dbReference type="Proteomes" id="UP001155144">
    <property type="component" value="Unassembled WGS sequence"/>
</dbReference>
<feature type="transmembrane region" description="Helical" evidence="10">
    <location>
        <begin position="12"/>
        <end position="29"/>
    </location>
</feature>
<feature type="transmembrane region" description="Helical" evidence="10">
    <location>
        <begin position="179"/>
        <end position="205"/>
    </location>
</feature>
<dbReference type="GO" id="GO:0009425">
    <property type="term" value="C:bacterial-type flagellum basal body"/>
    <property type="evidence" value="ECO:0007669"/>
    <property type="project" value="UniProtKB-SubCell"/>
</dbReference>
<evidence type="ECO:0000256" key="9">
    <source>
        <dbReference type="NCBIfam" id="TIGR01400"/>
    </source>
</evidence>
<comment type="similarity">
    <text evidence="2 10">Belongs to the FliR/MopE/SpaR family.</text>
</comment>
<dbReference type="EMBL" id="JANTZM010000011">
    <property type="protein sequence ID" value="MCS4158345.1"/>
    <property type="molecule type" value="Genomic_DNA"/>
</dbReference>
<dbReference type="InterPro" id="IPR006303">
    <property type="entry name" value="FliR"/>
</dbReference>
<evidence type="ECO:0000313" key="15">
    <source>
        <dbReference type="EMBL" id="MCS4158345.1"/>
    </source>
</evidence>
<gene>
    <name evidence="14" type="ORF">GGP45_000627</name>
    <name evidence="11" type="ORF">GGP61_003045</name>
    <name evidence="12" type="ORF">GGP83_000151</name>
    <name evidence="15" type="ORF">GGP99_002317</name>
    <name evidence="13" type="ORF">GGQ01_001214</name>
</gene>
<dbReference type="OMA" id="APQFNIF"/>
<organism evidence="13 16">
    <name type="scientific">Salinibacter ruber</name>
    <dbReference type="NCBI Taxonomy" id="146919"/>
    <lineage>
        <taxon>Bacteria</taxon>
        <taxon>Pseudomonadati</taxon>
        <taxon>Rhodothermota</taxon>
        <taxon>Rhodothermia</taxon>
        <taxon>Rhodothermales</taxon>
        <taxon>Salinibacteraceae</taxon>
        <taxon>Salinibacter</taxon>
    </lineage>
</organism>
<comment type="subcellular location">
    <subcellularLocation>
        <location evidence="10">Cell membrane</location>
        <topology evidence="10">Multi-pass membrane protein</topology>
    </subcellularLocation>
    <subcellularLocation>
        <location evidence="10">Bacterial flagellum basal body</location>
    </subcellularLocation>
</comment>
<dbReference type="EMBL" id="JANUBF010000006">
    <property type="protein sequence ID" value="MCS4036159.1"/>
    <property type="molecule type" value="Genomic_DNA"/>
</dbReference>
<dbReference type="InterPro" id="IPR002010">
    <property type="entry name" value="T3SS_IM_R"/>
</dbReference>
<keyword evidence="8 10" id="KW-0975">Bacterial flagellum</keyword>
<dbReference type="NCBIfam" id="TIGR01400">
    <property type="entry name" value="fliR"/>
    <property type="match status" value="1"/>
</dbReference>
<dbReference type="RefSeq" id="WP_011405298.1">
    <property type="nucleotide sequence ID" value="NZ_CALTRV010000009.1"/>
</dbReference>
<keyword evidence="6 10" id="KW-1133">Transmembrane helix</keyword>
<reference evidence="13" key="1">
    <citation type="submission" date="2022-08" db="EMBL/GenBank/DDBJ databases">
        <title>Genomic Encyclopedia of Type Strains, Phase V (KMG-V): Genome sequencing to study the core and pangenomes of soil and plant-associated prokaryotes.</title>
        <authorList>
            <person name="Whitman W."/>
        </authorList>
    </citation>
    <scope>NUCLEOTIDE SEQUENCE</scope>
    <source>
        <strain evidence="12">SP2017</strain>
        <strain evidence="15">SP3002</strain>
        <strain evidence="13">SP3012</strain>
        <strain evidence="14">SP3026</strain>
        <strain evidence="11">SP3049</strain>
    </source>
</reference>
<dbReference type="Proteomes" id="UP001155057">
    <property type="component" value="Unassembled WGS sequence"/>
</dbReference>
<evidence type="ECO:0000256" key="5">
    <source>
        <dbReference type="ARBA" id="ARBA00022692"/>
    </source>
</evidence>
<feature type="transmembrane region" description="Helical" evidence="10">
    <location>
        <begin position="88"/>
        <end position="106"/>
    </location>
</feature>
<dbReference type="EMBL" id="JANUBL010000001">
    <property type="protein sequence ID" value="MCS4120309.1"/>
    <property type="molecule type" value="Genomic_DNA"/>
</dbReference>
<feature type="transmembrane region" description="Helical" evidence="10">
    <location>
        <begin position="36"/>
        <end position="54"/>
    </location>
</feature>
<dbReference type="AlphaFoldDB" id="A0A840DAC5"/>
<evidence type="ECO:0000256" key="7">
    <source>
        <dbReference type="ARBA" id="ARBA00023136"/>
    </source>
</evidence>
<feature type="transmembrane region" description="Helical" evidence="10">
    <location>
        <begin position="66"/>
        <end position="83"/>
    </location>
</feature>
<dbReference type="GO" id="GO:0005886">
    <property type="term" value="C:plasma membrane"/>
    <property type="evidence" value="ECO:0007669"/>
    <property type="project" value="UniProtKB-SubCell"/>
</dbReference>
<evidence type="ECO:0000256" key="3">
    <source>
        <dbReference type="ARBA" id="ARBA00021717"/>
    </source>
</evidence>
<name>A0A840DAC5_9BACT</name>
<dbReference type="Pfam" id="PF01311">
    <property type="entry name" value="Bac_export_1"/>
    <property type="match status" value="1"/>
</dbReference>
<dbReference type="EMBL" id="JANUBB010000001">
    <property type="protein sequence ID" value="MCS3950225.1"/>
    <property type="molecule type" value="Genomic_DNA"/>
</dbReference>
<evidence type="ECO:0000313" key="14">
    <source>
        <dbReference type="EMBL" id="MCS4120309.1"/>
    </source>
</evidence>
<keyword evidence="5 10" id="KW-0812">Transmembrane</keyword>
<dbReference type="Proteomes" id="UP001155010">
    <property type="component" value="Unassembled WGS sequence"/>
</dbReference>
<accession>A0A840DAC5</accession>
<proteinExistence type="inferred from homology"/>
<sequence>MSLLDTEYILRVLLVFVRVSGLMLAAPFFQQKTIPVRVRVLASVVLAYSLAGFATGPLPEHVTHDVGFMLVVLVEAGTGLVMGFTARIIFWAVSFAGTIMGYQMALSLAQTYNPISGTSSNPLGQILSYTFLLAFLLADGHHFLLRALAQSFEVVPLGGAELSGAGPPMLGWMGDFFRLAVRLAAPFLVILFLTDIALGIFARLVPQANLFTLSLPAKLLVGIGIFLVFIQGAVPFFPSLFGEIEQMVHEVLRIIAPG</sequence>
<dbReference type="Proteomes" id="UP001155040">
    <property type="component" value="Unassembled WGS sequence"/>
</dbReference>
<keyword evidence="13" id="KW-0282">Flagellum</keyword>
<evidence type="ECO:0000256" key="10">
    <source>
        <dbReference type="RuleBase" id="RU362071"/>
    </source>
</evidence>
<evidence type="ECO:0000313" key="16">
    <source>
        <dbReference type="Proteomes" id="UP001155040"/>
    </source>
</evidence>
<evidence type="ECO:0000256" key="6">
    <source>
        <dbReference type="ARBA" id="ARBA00022989"/>
    </source>
</evidence>
<evidence type="ECO:0000313" key="12">
    <source>
        <dbReference type="EMBL" id="MCS3950225.1"/>
    </source>
</evidence>
<evidence type="ECO:0000313" key="13">
    <source>
        <dbReference type="EMBL" id="MCS4036159.1"/>
    </source>
</evidence>
<dbReference type="EMBL" id="JANUAE010000013">
    <property type="protein sequence ID" value="MCS3711412.1"/>
    <property type="molecule type" value="Genomic_DNA"/>
</dbReference>